<proteinExistence type="predicted"/>
<sequence>MQDLIDAKNEIQVLSQRKLEVEHNLRTSQFRENEATVFLRQFRRFYRRLLRNKAAQGTGDTAEITAKVPGVPDLNDLIDVDTLLLEAGLIEEEELHDDATVGTYRPSSQALLRSTAAAKKAANEASALERAMGVSDGDVSDTTDGSGSTTITGSSMGGPRRPMGTLNVAGTEQNLDAISEIGDGGVSEHMQEHRYGEAAAAAAAARRSADDLSSIGERLPTLHSVSEGLPGESGADAGAGAGSSALGGISEDGTSLTDAVSPQSILSRGTSRSGLSAANVAHRQKILRTPSGRLTTMREKDLERDLLQMTERCIELQIALNEEKANVDVLTNRSGSLSKKRLAQEAISLRQALDRKTHDLQAIIWKMNELHLINKTYNEKMANREQHVTYLEENLIDLQSTNRRLIAERQEAEKKLRTEVDKLKVLVDGMSVPLWQFGQCSMTERTLANRMLLPVRGRNVAVVADAAGESDEGSADGGESDSGGSEEEEEARESKGELADMAKLRTASASSSTAVCADAATQTDMPRTVERGVMTDKALGNGFLSEAQVDGASGVVSRAIGVDVPSDSDALRANGLRTEGEGGDSDDLRPAARWSAREAPKDLSQDRGDQLDRAEAQSLSATERAVLGSAKFPGGRPASYRPRRVVRKVGPTIKPGVLKESKKKSGGSVASMGSRSTRDRSTGLHHSSNVSSGRPSMRKSRGEK</sequence>
<feature type="compositionally biased region" description="Polar residues" evidence="2">
    <location>
        <begin position="252"/>
        <end position="274"/>
    </location>
</feature>
<feature type="compositionally biased region" description="Low complexity" evidence="2">
    <location>
        <begin position="232"/>
        <end position="249"/>
    </location>
</feature>
<dbReference type="EMBL" id="HBGO01029967">
    <property type="protein sequence ID" value="CAD9353922.1"/>
    <property type="molecule type" value="Transcribed_RNA"/>
</dbReference>
<feature type="region of interest" description="Disordered" evidence="2">
    <location>
        <begin position="467"/>
        <end position="497"/>
    </location>
</feature>
<feature type="compositionally biased region" description="Basic and acidic residues" evidence="2">
    <location>
        <begin position="586"/>
        <end position="615"/>
    </location>
</feature>
<name>A0A7S2ETD3_TRICV</name>
<protein>
    <submittedName>
        <fullName evidence="3">Uncharacterized protein</fullName>
    </submittedName>
</protein>
<keyword evidence="1" id="KW-0175">Coiled coil</keyword>
<reference evidence="3" key="1">
    <citation type="submission" date="2021-01" db="EMBL/GenBank/DDBJ databases">
        <authorList>
            <person name="Corre E."/>
            <person name="Pelletier E."/>
            <person name="Niang G."/>
            <person name="Scheremetjew M."/>
            <person name="Finn R."/>
            <person name="Kale V."/>
            <person name="Holt S."/>
            <person name="Cochrane G."/>
            <person name="Meng A."/>
            <person name="Brown T."/>
            <person name="Cohen L."/>
        </authorList>
    </citation>
    <scope>NUCLEOTIDE SEQUENCE</scope>
    <source>
        <strain evidence="3">Grunow 1884</strain>
    </source>
</reference>
<gene>
    <name evidence="3" type="ORF">OSIN01602_LOCUS17206</name>
</gene>
<feature type="region of interest" description="Disordered" evidence="2">
    <location>
        <begin position="223"/>
        <end position="274"/>
    </location>
</feature>
<feature type="compositionally biased region" description="Low complexity" evidence="2">
    <location>
        <begin position="133"/>
        <end position="158"/>
    </location>
</feature>
<dbReference type="AlphaFoldDB" id="A0A7S2ETD3"/>
<organism evidence="3">
    <name type="scientific">Trieres chinensis</name>
    <name type="common">Marine centric diatom</name>
    <name type="synonym">Odontella sinensis</name>
    <dbReference type="NCBI Taxonomy" id="1514140"/>
    <lineage>
        <taxon>Eukaryota</taxon>
        <taxon>Sar</taxon>
        <taxon>Stramenopiles</taxon>
        <taxon>Ochrophyta</taxon>
        <taxon>Bacillariophyta</taxon>
        <taxon>Mediophyceae</taxon>
        <taxon>Biddulphiophycidae</taxon>
        <taxon>Eupodiscales</taxon>
        <taxon>Parodontellaceae</taxon>
        <taxon>Trieres</taxon>
    </lineage>
</organism>
<feature type="region of interest" description="Disordered" evidence="2">
    <location>
        <begin position="562"/>
        <end position="704"/>
    </location>
</feature>
<accession>A0A7S2ETD3</accession>
<feature type="coiled-coil region" evidence="1">
    <location>
        <begin position="395"/>
        <end position="422"/>
    </location>
</feature>
<feature type="region of interest" description="Disordered" evidence="2">
    <location>
        <begin position="133"/>
        <end position="161"/>
    </location>
</feature>
<evidence type="ECO:0000313" key="3">
    <source>
        <dbReference type="EMBL" id="CAD9353922.1"/>
    </source>
</evidence>
<evidence type="ECO:0000256" key="2">
    <source>
        <dbReference type="SAM" id="MobiDB-lite"/>
    </source>
</evidence>
<feature type="compositionally biased region" description="Polar residues" evidence="2">
    <location>
        <begin position="684"/>
        <end position="694"/>
    </location>
</feature>
<evidence type="ECO:0000256" key="1">
    <source>
        <dbReference type="SAM" id="Coils"/>
    </source>
</evidence>